<dbReference type="SUPFAM" id="SSF56091">
    <property type="entry name" value="DNA ligase/mRNA capping enzyme, catalytic domain"/>
    <property type="match status" value="1"/>
</dbReference>
<evidence type="ECO:0000259" key="1">
    <source>
        <dbReference type="Pfam" id="PF09414"/>
    </source>
</evidence>
<dbReference type="PANTHER" id="PTHR43883:SF1">
    <property type="entry name" value="GLUCONOKINASE"/>
    <property type="match status" value="1"/>
</dbReference>
<dbReference type="InterPro" id="IPR052732">
    <property type="entry name" value="Cell-binding_unc_protein"/>
</dbReference>
<accession>A0ABV0G9K0</accession>
<dbReference type="PANTHER" id="PTHR43883">
    <property type="entry name" value="SLR0207 PROTEIN"/>
    <property type="match status" value="1"/>
</dbReference>
<dbReference type="Gene3D" id="3.30.470.30">
    <property type="entry name" value="DNA ligase/mRNA capping enzyme"/>
    <property type="match status" value="1"/>
</dbReference>
<dbReference type="InterPro" id="IPR021122">
    <property type="entry name" value="RNA_ligase_dom_REL/Rnl2"/>
</dbReference>
<dbReference type="EMBL" id="JBDPZC010000001">
    <property type="protein sequence ID" value="MEO3711735.1"/>
    <property type="molecule type" value="Genomic_DNA"/>
</dbReference>
<evidence type="ECO:0000313" key="2">
    <source>
        <dbReference type="EMBL" id="MEO3711735.1"/>
    </source>
</evidence>
<sequence length="292" mass="32809">MSAHIGSAPSVDSQIQSLEILKYPRTPHIEGSRLQPGDEGYEHVRLATLAGRHAVVEEKLDGANVGISFTSGGELLLQSRGHYLVGGGRERQFGPFKLWASAHESRLLTLLEDRYVMYGEWLYAKHSVSYDRLPHWFCEFDIYDRVEQVFLSTPRRHEILAGSPIVSVPVLHTGGMPRDVKSLRALVRPSLAKSAQWRSAFEQSVRRQDLDLALAWQQTDKSDLSEGLYIKVEDERQVLSRYKWVRPDFVQTILDSGSHHSTRPVIPNGLMPEADLYAPTATAGWYESSAGA</sequence>
<protein>
    <submittedName>
        <fullName evidence="2">RNA ligase family protein</fullName>
    </submittedName>
</protein>
<keyword evidence="3" id="KW-1185">Reference proteome</keyword>
<reference evidence="2 3" key="1">
    <citation type="submission" date="2024-05" db="EMBL/GenBank/DDBJ databases">
        <title>Roseateles sp. 2.12 16S ribosomal RNA gene Genome sequencing and assembly.</title>
        <authorList>
            <person name="Woo H."/>
        </authorList>
    </citation>
    <scope>NUCLEOTIDE SEQUENCE [LARGE SCALE GENOMIC DNA]</scope>
    <source>
        <strain evidence="2 3">2.12</strain>
    </source>
</reference>
<gene>
    <name evidence="2" type="ORF">ABDJ40_03035</name>
</gene>
<evidence type="ECO:0000313" key="3">
    <source>
        <dbReference type="Proteomes" id="UP001462640"/>
    </source>
</evidence>
<dbReference type="Pfam" id="PF09414">
    <property type="entry name" value="RNA_ligase"/>
    <property type="match status" value="1"/>
</dbReference>
<comment type="caution">
    <text evidence="2">The sequence shown here is derived from an EMBL/GenBank/DDBJ whole genome shotgun (WGS) entry which is preliminary data.</text>
</comment>
<name>A0ABV0G9K0_9BURK</name>
<dbReference type="RefSeq" id="WP_347605889.1">
    <property type="nucleotide sequence ID" value="NZ_JBDPZC010000001.1"/>
</dbReference>
<feature type="domain" description="RNA ligase" evidence="1">
    <location>
        <begin position="54"/>
        <end position="245"/>
    </location>
</feature>
<organism evidence="2 3">
    <name type="scientific">Roseateles flavus</name>
    <dbReference type="NCBI Taxonomy" id="3149041"/>
    <lineage>
        <taxon>Bacteria</taxon>
        <taxon>Pseudomonadati</taxon>
        <taxon>Pseudomonadota</taxon>
        <taxon>Betaproteobacteria</taxon>
        <taxon>Burkholderiales</taxon>
        <taxon>Sphaerotilaceae</taxon>
        <taxon>Roseateles</taxon>
    </lineage>
</organism>
<proteinExistence type="predicted"/>
<keyword evidence="2" id="KW-0436">Ligase</keyword>
<dbReference type="GO" id="GO:0016874">
    <property type="term" value="F:ligase activity"/>
    <property type="evidence" value="ECO:0007669"/>
    <property type="project" value="UniProtKB-KW"/>
</dbReference>
<dbReference type="Proteomes" id="UP001462640">
    <property type="component" value="Unassembled WGS sequence"/>
</dbReference>